<keyword evidence="4" id="KW-1185">Reference proteome</keyword>
<feature type="chain" id="PRO_5044718969" evidence="3">
    <location>
        <begin position="22"/>
        <end position="321"/>
    </location>
</feature>
<dbReference type="Pfam" id="PF15672">
    <property type="entry name" value="Mucin15"/>
    <property type="match status" value="1"/>
</dbReference>
<dbReference type="RefSeq" id="XP_004851629.1">
    <property type="nucleotide sequence ID" value="XM_004851572.3"/>
</dbReference>
<dbReference type="Proteomes" id="UP000694906">
    <property type="component" value="Unplaced"/>
</dbReference>
<dbReference type="KEGG" id="hgl:101701015"/>
<name>A0AAX6PHV6_HETGA</name>
<feature type="signal peptide" evidence="3">
    <location>
        <begin position="1"/>
        <end position="21"/>
    </location>
</feature>
<dbReference type="RefSeq" id="XP_004851628.1">
    <property type="nucleotide sequence ID" value="XM_004851571.3"/>
</dbReference>
<evidence type="ECO:0000256" key="2">
    <source>
        <dbReference type="SAM" id="Phobius"/>
    </source>
</evidence>
<evidence type="ECO:0000313" key="4">
    <source>
        <dbReference type="Proteomes" id="UP000694906"/>
    </source>
</evidence>
<feature type="transmembrane region" description="Helical" evidence="2">
    <location>
        <begin position="225"/>
        <end position="248"/>
    </location>
</feature>
<evidence type="ECO:0000256" key="1">
    <source>
        <dbReference type="SAM" id="MobiDB-lite"/>
    </source>
</evidence>
<gene>
    <name evidence="5 6" type="primary">Muc15</name>
</gene>
<evidence type="ECO:0000256" key="3">
    <source>
        <dbReference type="SAM" id="SignalP"/>
    </source>
</evidence>
<feature type="region of interest" description="Disordered" evidence="1">
    <location>
        <begin position="270"/>
        <end position="321"/>
    </location>
</feature>
<organism evidence="4 6">
    <name type="scientific">Heterocephalus glaber</name>
    <name type="common">Naked mole rat</name>
    <dbReference type="NCBI Taxonomy" id="10181"/>
    <lineage>
        <taxon>Eukaryota</taxon>
        <taxon>Metazoa</taxon>
        <taxon>Chordata</taxon>
        <taxon>Craniata</taxon>
        <taxon>Vertebrata</taxon>
        <taxon>Euteleostomi</taxon>
        <taxon>Mammalia</taxon>
        <taxon>Eutheria</taxon>
        <taxon>Euarchontoglires</taxon>
        <taxon>Glires</taxon>
        <taxon>Rodentia</taxon>
        <taxon>Hystricomorpha</taxon>
        <taxon>Bathyergidae</taxon>
        <taxon>Heterocephalus</taxon>
    </lineage>
</organism>
<keyword evidence="3" id="KW-0732">Signal</keyword>
<evidence type="ECO:0000313" key="6">
    <source>
        <dbReference type="RefSeq" id="XP_004851629.1"/>
    </source>
</evidence>
<dbReference type="CTD" id="143662"/>
<keyword evidence="2" id="KW-0812">Transmembrane</keyword>
<sequence>MWTLAQIVLISILFISLPFESHEIENLGKKTTQRIAEVWKTKEREAHVNSNKENGNVSIPKVTGFPPLDPSNVATFTNTLTTVNFSRAPRSTARFSTTPPLIHSFVSKLPWNSSLAEENLSPVSAHPDSTQAVSSEDSSLDNGTMYVPDNSSTATRFPPPVPTPKSVTPLTAEPTAWPTTDGDSFAGFTPYQEKTTLQPTFQFTNDSKLSPSTADPPEENRNTGVVFGAILGAILGVSLLSLVGYLLCGKRKTDSFSHRRLYDDRNEPVLRLDNAPEPYDMGFGSPSYYNPSLNASSVPESRESAGDSIPMDDIPPLRSAV</sequence>
<dbReference type="AlphaFoldDB" id="A0AAX6PHV6"/>
<dbReference type="InterPro" id="IPR031371">
    <property type="entry name" value="Mucin-15"/>
</dbReference>
<protein>
    <submittedName>
        <fullName evidence="5 6">Mucin-15</fullName>
    </submittedName>
</protein>
<feature type="compositionally biased region" description="Polar residues" evidence="1">
    <location>
        <begin position="287"/>
        <end position="299"/>
    </location>
</feature>
<evidence type="ECO:0000313" key="5">
    <source>
        <dbReference type="RefSeq" id="XP_004851628.1"/>
    </source>
</evidence>
<feature type="region of interest" description="Disordered" evidence="1">
    <location>
        <begin position="122"/>
        <end position="171"/>
    </location>
</feature>
<dbReference type="GeneID" id="101701015"/>
<dbReference type="PANTHER" id="PTHR45427:SF1">
    <property type="entry name" value="MUCIN-15"/>
    <property type="match status" value="1"/>
</dbReference>
<keyword evidence="2" id="KW-0472">Membrane</keyword>
<reference evidence="5 6" key="1">
    <citation type="submission" date="2025-04" db="UniProtKB">
        <authorList>
            <consortium name="RefSeq"/>
        </authorList>
    </citation>
    <scope>IDENTIFICATION</scope>
</reference>
<feature type="compositionally biased region" description="Polar residues" evidence="1">
    <location>
        <begin position="127"/>
        <end position="142"/>
    </location>
</feature>
<proteinExistence type="predicted"/>
<accession>A0AAX6PHV6</accession>
<keyword evidence="2" id="KW-1133">Transmembrane helix</keyword>
<dbReference type="PANTHER" id="PTHR45427">
    <property type="entry name" value="MUCIN-15"/>
    <property type="match status" value="1"/>
</dbReference>